<dbReference type="GO" id="GO:0005765">
    <property type="term" value="C:lysosomal membrane"/>
    <property type="evidence" value="ECO:0007669"/>
    <property type="project" value="TreeGrafter"/>
</dbReference>
<feature type="compositionally biased region" description="Low complexity" evidence="1">
    <location>
        <begin position="511"/>
        <end position="531"/>
    </location>
</feature>
<evidence type="ECO:0000313" key="3">
    <source>
        <dbReference type="Proteomes" id="UP000079169"/>
    </source>
</evidence>
<protein>
    <submittedName>
        <fullName evidence="4">Flocculation protein FLO11-like</fullName>
    </submittedName>
</protein>
<dbReference type="Pfam" id="PF25569">
    <property type="entry name" value="TPR_ZFYVE26"/>
    <property type="match status" value="1"/>
</dbReference>
<reference evidence="4" key="1">
    <citation type="submission" date="2025-08" db="UniProtKB">
        <authorList>
            <consortium name="RefSeq"/>
        </authorList>
    </citation>
    <scope>IDENTIFICATION</scope>
</reference>
<name>A0A3Q0JE29_DIACI</name>
<dbReference type="PaxDb" id="121845-A0A3Q0JE29"/>
<dbReference type="KEGG" id="dci:113470595"/>
<dbReference type="Proteomes" id="UP000079169">
    <property type="component" value="Unplaced"/>
</dbReference>
<dbReference type="AlphaFoldDB" id="A0A3Q0JE29"/>
<evidence type="ECO:0000256" key="1">
    <source>
        <dbReference type="SAM" id="MobiDB-lite"/>
    </source>
</evidence>
<dbReference type="GO" id="GO:0000281">
    <property type="term" value="P:mitotic cytokinesis"/>
    <property type="evidence" value="ECO:0007669"/>
    <property type="project" value="InterPro"/>
</dbReference>
<keyword evidence="3" id="KW-1185">Reference proteome</keyword>
<accession>A0A3Q0JE29</accession>
<dbReference type="GO" id="GO:0030496">
    <property type="term" value="C:midbody"/>
    <property type="evidence" value="ECO:0007669"/>
    <property type="project" value="TreeGrafter"/>
</dbReference>
<feature type="compositionally biased region" description="Polar residues" evidence="1">
    <location>
        <begin position="292"/>
        <end position="302"/>
    </location>
</feature>
<feature type="compositionally biased region" description="Low complexity" evidence="1">
    <location>
        <begin position="267"/>
        <end position="280"/>
    </location>
</feature>
<feature type="compositionally biased region" description="Basic and acidic residues" evidence="1">
    <location>
        <begin position="446"/>
        <end position="466"/>
    </location>
</feature>
<feature type="compositionally biased region" description="Polar residues" evidence="1">
    <location>
        <begin position="397"/>
        <end position="410"/>
    </location>
</feature>
<sequence length="556" mass="60229">MHMSATELDKQLLLFHYQTKLVSTIVSTSDEMANRSSTRVPTLFGGADEKAALLLDIISLDMGREDGTSQKYRDLCKETVSALKLNPVSIYSELVRLLAKQSRLQDIKDMIASLKQDLGRSCDDILVAAIRQKPAQVEQLICLLSKIPLQISMFIEAGKLKSAYLLSVKHNRLDDIRIIAQQAKLLNQTTILNICTKKIALEESKLTESEQNRKSEEEAKQKGPKYDSKNGSVREKTGAKSSTSGNIRQSGDGQPSTSGNVRQSGNSQRISSSESTPSSSQDRYQGKAGPSKLSTEQSSYASIASVLKAYEQKSTKERSDASKTKTVYVQDKPESSSNFDSIASVLKAYQQKSLQQTASPKSKTVSAQGKTESSSEFDSIASVLKAYEQKSPKSYAFSRSDTSKGSISSSPKRRDEQYGSASKKILKSKKDHGISRGRVLETSSSKSDDPSPSKIAQERDSSRLTSRDSGLASSVERPSGVPLESPSNFSKLGALGSNRTPSGEVSKPDQSKPSSSSSSQGTSEQGQSKGKVSTGQGGPQESPSRLKSRLNIFKPS</sequence>
<feature type="compositionally biased region" description="Polar residues" evidence="1">
    <location>
        <begin position="239"/>
        <end position="266"/>
    </location>
</feature>
<dbReference type="GeneID" id="113470595"/>
<feature type="compositionally biased region" description="Basic and acidic residues" evidence="1">
    <location>
        <begin position="205"/>
        <end position="238"/>
    </location>
</feature>
<feature type="region of interest" description="Disordered" evidence="1">
    <location>
        <begin position="352"/>
        <end position="378"/>
    </location>
</feature>
<dbReference type="GO" id="GO:0032266">
    <property type="term" value="F:phosphatidylinositol-3-phosphate binding"/>
    <property type="evidence" value="ECO:0007669"/>
    <property type="project" value="InterPro"/>
</dbReference>
<feature type="region of interest" description="Disordered" evidence="1">
    <location>
        <begin position="205"/>
        <end position="339"/>
    </location>
</feature>
<evidence type="ECO:0000313" key="4">
    <source>
        <dbReference type="RefSeq" id="XP_026684945.1"/>
    </source>
</evidence>
<dbReference type="InterPro" id="IPR028730">
    <property type="entry name" value="ZFYVE26"/>
</dbReference>
<dbReference type="RefSeq" id="XP_026684945.1">
    <property type="nucleotide sequence ID" value="XM_026829144.1"/>
</dbReference>
<proteinExistence type="predicted"/>
<evidence type="ECO:0000259" key="2">
    <source>
        <dbReference type="Pfam" id="PF25569"/>
    </source>
</evidence>
<dbReference type="PANTHER" id="PTHR46591">
    <property type="entry name" value="ZINC FINGER FYVE DOMAIN-CONTAINING PROTEIN 26"/>
    <property type="match status" value="1"/>
</dbReference>
<dbReference type="PANTHER" id="PTHR46591:SF1">
    <property type="entry name" value="ZINC FINGER FYVE DOMAIN-CONTAINING PROTEIN 26"/>
    <property type="match status" value="1"/>
</dbReference>
<dbReference type="GO" id="GO:0005813">
    <property type="term" value="C:centrosome"/>
    <property type="evidence" value="ECO:0007669"/>
    <property type="project" value="TreeGrafter"/>
</dbReference>
<dbReference type="GO" id="GO:0032465">
    <property type="term" value="P:regulation of cytokinesis"/>
    <property type="evidence" value="ECO:0007669"/>
    <property type="project" value="TreeGrafter"/>
</dbReference>
<dbReference type="GO" id="GO:0000724">
    <property type="term" value="P:double-strand break repair via homologous recombination"/>
    <property type="evidence" value="ECO:0007669"/>
    <property type="project" value="InterPro"/>
</dbReference>
<dbReference type="STRING" id="121845.A0A3Q0JE29"/>
<gene>
    <name evidence="4" type="primary">LOC113470595</name>
</gene>
<feature type="compositionally biased region" description="Basic and acidic residues" evidence="1">
    <location>
        <begin position="310"/>
        <end position="323"/>
    </location>
</feature>
<feature type="compositionally biased region" description="Polar residues" evidence="1">
    <location>
        <begin position="352"/>
        <end position="377"/>
    </location>
</feature>
<feature type="domain" description="ZFYVE26-like TPR repeats" evidence="2">
    <location>
        <begin position="87"/>
        <end position="199"/>
    </location>
</feature>
<dbReference type="InterPro" id="IPR057946">
    <property type="entry name" value="TPR_ZFYVE26"/>
</dbReference>
<organism evidence="3 4">
    <name type="scientific">Diaphorina citri</name>
    <name type="common">Asian citrus psyllid</name>
    <dbReference type="NCBI Taxonomy" id="121845"/>
    <lineage>
        <taxon>Eukaryota</taxon>
        <taxon>Metazoa</taxon>
        <taxon>Ecdysozoa</taxon>
        <taxon>Arthropoda</taxon>
        <taxon>Hexapoda</taxon>
        <taxon>Insecta</taxon>
        <taxon>Pterygota</taxon>
        <taxon>Neoptera</taxon>
        <taxon>Paraneoptera</taxon>
        <taxon>Hemiptera</taxon>
        <taxon>Sternorrhyncha</taxon>
        <taxon>Psylloidea</taxon>
        <taxon>Psyllidae</taxon>
        <taxon>Diaphorininae</taxon>
        <taxon>Diaphorina</taxon>
    </lineage>
</organism>
<feature type="region of interest" description="Disordered" evidence="1">
    <location>
        <begin position="392"/>
        <end position="556"/>
    </location>
</feature>